<evidence type="ECO:0000313" key="2">
    <source>
        <dbReference type="Proteomes" id="UP000291130"/>
    </source>
</evidence>
<gene>
    <name evidence="1" type="ORF">EXN22_13075</name>
</gene>
<reference evidence="1 2" key="1">
    <citation type="submission" date="2019-02" db="EMBL/GenBank/DDBJ databases">
        <title>Complete genome sequence of Pseudomonas sp. SNU WT1 isolated from rainbow trout.</title>
        <authorList>
            <person name="Oh W.T."/>
            <person name="Park S.C."/>
        </authorList>
    </citation>
    <scope>NUCLEOTIDE SEQUENCE [LARGE SCALE GENOMIC DNA]</scope>
    <source>
        <strain evidence="1 2">SNU WT1</strain>
    </source>
</reference>
<sequence length="75" mass="8699">MARWWSGVRKVTWSALTWQWPHSCYGTNTFYVIDPVSGARADIGVVREPGRAPYLRTYADRQWNNNLLSLNQCPI</sequence>
<dbReference type="Pfam" id="PF13031">
    <property type="entry name" value="DUF3892"/>
    <property type="match status" value="1"/>
</dbReference>
<dbReference type="OrthoDB" id="826539at2"/>
<dbReference type="Proteomes" id="UP000291130">
    <property type="component" value="Chromosome"/>
</dbReference>
<dbReference type="InterPro" id="IPR024997">
    <property type="entry name" value="DUF3892"/>
</dbReference>
<accession>A0A411MIP4</accession>
<dbReference type="EMBL" id="CP035952">
    <property type="protein sequence ID" value="QBF26580.1"/>
    <property type="molecule type" value="Genomic_DNA"/>
</dbReference>
<proteinExistence type="predicted"/>
<protein>
    <submittedName>
        <fullName evidence="1">DUF3892 domain-containing protein</fullName>
    </submittedName>
</protein>
<evidence type="ECO:0000313" key="1">
    <source>
        <dbReference type="EMBL" id="QBF26580.1"/>
    </source>
</evidence>
<keyword evidence="2" id="KW-1185">Reference proteome</keyword>
<dbReference type="KEGG" id="ptk:EXN22_13075"/>
<dbReference type="AlphaFoldDB" id="A0A411MIP4"/>
<organism evidence="1 2">
    <name type="scientific">Pseudomonas tructae</name>
    <dbReference type="NCBI Taxonomy" id="2518644"/>
    <lineage>
        <taxon>Bacteria</taxon>
        <taxon>Pseudomonadati</taxon>
        <taxon>Pseudomonadota</taxon>
        <taxon>Gammaproteobacteria</taxon>
        <taxon>Pseudomonadales</taxon>
        <taxon>Pseudomonadaceae</taxon>
        <taxon>Pseudomonas</taxon>
    </lineage>
</organism>
<name>A0A411MIP4_9PSED</name>